<name>A0ABV0N057_9TELE</name>
<dbReference type="InterPro" id="IPR036964">
    <property type="entry name" value="RASGEF_cat_dom_sf"/>
</dbReference>
<keyword evidence="2" id="KW-1185">Reference proteome</keyword>
<evidence type="ECO:0008006" key="3">
    <source>
        <dbReference type="Google" id="ProtNLM"/>
    </source>
</evidence>
<proteinExistence type="predicted"/>
<dbReference type="PANTHER" id="PTHR23113">
    <property type="entry name" value="GUANINE NUCLEOTIDE EXCHANGE FACTOR"/>
    <property type="match status" value="1"/>
</dbReference>
<dbReference type="PANTHER" id="PTHR23113:SF356">
    <property type="entry name" value="FI05912P-RELATED"/>
    <property type="match status" value="1"/>
</dbReference>
<organism evidence="1 2">
    <name type="scientific">Goodea atripinnis</name>
    <dbReference type="NCBI Taxonomy" id="208336"/>
    <lineage>
        <taxon>Eukaryota</taxon>
        <taxon>Metazoa</taxon>
        <taxon>Chordata</taxon>
        <taxon>Craniata</taxon>
        <taxon>Vertebrata</taxon>
        <taxon>Euteleostomi</taxon>
        <taxon>Actinopterygii</taxon>
        <taxon>Neopterygii</taxon>
        <taxon>Teleostei</taxon>
        <taxon>Neoteleostei</taxon>
        <taxon>Acanthomorphata</taxon>
        <taxon>Ovalentaria</taxon>
        <taxon>Atherinomorphae</taxon>
        <taxon>Cyprinodontiformes</taxon>
        <taxon>Goodeidae</taxon>
        <taxon>Goodea</taxon>
    </lineage>
</organism>
<feature type="non-terminal residue" evidence="1">
    <location>
        <position position="1"/>
    </location>
</feature>
<accession>A0ABV0N057</accession>
<evidence type="ECO:0000313" key="1">
    <source>
        <dbReference type="EMBL" id="MEQ2164768.1"/>
    </source>
</evidence>
<dbReference type="Proteomes" id="UP001476798">
    <property type="component" value="Unassembled WGS sequence"/>
</dbReference>
<reference evidence="1 2" key="1">
    <citation type="submission" date="2021-06" db="EMBL/GenBank/DDBJ databases">
        <authorList>
            <person name="Palmer J.M."/>
        </authorList>
    </citation>
    <scope>NUCLEOTIDE SEQUENCE [LARGE SCALE GENOMIC DNA]</scope>
    <source>
        <strain evidence="1 2">GA_2019</strain>
        <tissue evidence="1">Muscle</tissue>
    </source>
</reference>
<dbReference type="SUPFAM" id="SSF48366">
    <property type="entry name" value="Ras GEF"/>
    <property type="match status" value="1"/>
</dbReference>
<sequence>GMNMSPVSRLKKTWSKVKTAKFDILEIVIPFFSLLIKDIYFLNEGCSSRLQNGHINFMVN</sequence>
<protein>
    <recommendedName>
        <fullName evidence="3">Ras-GEF domain-containing protein</fullName>
    </recommendedName>
</protein>
<dbReference type="InterPro" id="IPR008937">
    <property type="entry name" value="Ras-like_GEF"/>
</dbReference>
<dbReference type="EMBL" id="JAHRIO010020580">
    <property type="protein sequence ID" value="MEQ2164768.1"/>
    <property type="molecule type" value="Genomic_DNA"/>
</dbReference>
<dbReference type="InterPro" id="IPR023578">
    <property type="entry name" value="Ras_GEF_dom_sf"/>
</dbReference>
<gene>
    <name evidence="1" type="ORF">GOODEAATRI_010180</name>
</gene>
<evidence type="ECO:0000313" key="2">
    <source>
        <dbReference type="Proteomes" id="UP001476798"/>
    </source>
</evidence>
<dbReference type="Gene3D" id="1.10.840.10">
    <property type="entry name" value="Ras guanine-nucleotide exchange factors catalytic domain"/>
    <property type="match status" value="1"/>
</dbReference>
<comment type="caution">
    <text evidence="1">The sequence shown here is derived from an EMBL/GenBank/DDBJ whole genome shotgun (WGS) entry which is preliminary data.</text>
</comment>